<evidence type="ECO:0000313" key="2">
    <source>
        <dbReference type="RefSeq" id="XP_015961257.1"/>
    </source>
</evidence>
<sequence length="199" mass="22856">MKRSVVHTSEPEVFIQKSSELDYIGRQYDKIVRQKSKAVTTAKNTVRLHISQPNSYTVPRKKLDDAKGLWAELIPEITWGYNTTIHSTTKETPFRLVYGSDAMIPVEISQSSLRTELTDLTTQDIARQTELDLIEELRSSAAIKYLAMQQHIARRYNQRLQPRSFQVHDLVLRKTAQARKPPAHGKLAANWRALTESQK</sequence>
<gene>
    <name evidence="2" type="primary">LOC107485257</name>
</gene>
<dbReference type="GO" id="GO:0003676">
    <property type="term" value="F:nucleic acid binding"/>
    <property type="evidence" value="ECO:0007669"/>
    <property type="project" value="InterPro"/>
</dbReference>
<accession>A0A6P4D4M1</accession>
<evidence type="ECO:0000313" key="1">
    <source>
        <dbReference type="Proteomes" id="UP000515211"/>
    </source>
</evidence>
<dbReference type="PANTHER" id="PTHR48475">
    <property type="entry name" value="RIBONUCLEASE H"/>
    <property type="match status" value="1"/>
</dbReference>
<dbReference type="Gene3D" id="3.30.420.10">
    <property type="entry name" value="Ribonuclease H-like superfamily/Ribonuclease H"/>
    <property type="match status" value="1"/>
</dbReference>
<dbReference type="InterPro" id="IPR036397">
    <property type="entry name" value="RNaseH_sf"/>
</dbReference>
<dbReference type="RefSeq" id="XP_015961257.1">
    <property type="nucleotide sequence ID" value="XM_016105771.1"/>
</dbReference>
<dbReference type="GeneID" id="107485257"/>
<name>A0A6P4D4M1_ARADU</name>
<dbReference type="Proteomes" id="UP000515211">
    <property type="component" value="Chromosome 4"/>
</dbReference>
<reference evidence="2" key="2">
    <citation type="submission" date="2025-08" db="UniProtKB">
        <authorList>
            <consortium name="RefSeq"/>
        </authorList>
    </citation>
    <scope>IDENTIFICATION</scope>
    <source>
        <tissue evidence="2">Whole plant</tissue>
    </source>
</reference>
<dbReference type="AlphaFoldDB" id="A0A6P4D4M1"/>
<dbReference type="OrthoDB" id="1433117at2759"/>
<protein>
    <submittedName>
        <fullName evidence="2">Uncharacterized protein LOC107485257</fullName>
    </submittedName>
</protein>
<dbReference type="PANTHER" id="PTHR48475:SF2">
    <property type="entry name" value="RIBONUCLEASE H"/>
    <property type="match status" value="1"/>
</dbReference>
<organism evidence="1 2">
    <name type="scientific">Arachis duranensis</name>
    <name type="common">Wild peanut</name>
    <dbReference type="NCBI Taxonomy" id="130453"/>
    <lineage>
        <taxon>Eukaryota</taxon>
        <taxon>Viridiplantae</taxon>
        <taxon>Streptophyta</taxon>
        <taxon>Embryophyta</taxon>
        <taxon>Tracheophyta</taxon>
        <taxon>Spermatophyta</taxon>
        <taxon>Magnoliopsida</taxon>
        <taxon>eudicotyledons</taxon>
        <taxon>Gunneridae</taxon>
        <taxon>Pentapetalae</taxon>
        <taxon>rosids</taxon>
        <taxon>fabids</taxon>
        <taxon>Fabales</taxon>
        <taxon>Fabaceae</taxon>
        <taxon>Papilionoideae</taxon>
        <taxon>50 kb inversion clade</taxon>
        <taxon>dalbergioids sensu lato</taxon>
        <taxon>Dalbergieae</taxon>
        <taxon>Pterocarpus clade</taxon>
        <taxon>Arachis</taxon>
    </lineage>
</organism>
<keyword evidence="1" id="KW-1185">Reference proteome</keyword>
<proteinExistence type="predicted"/>
<reference evidence="1" key="1">
    <citation type="journal article" date="2016" name="Nat. Genet.">
        <title>The genome sequences of Arachis duranensis and Arachis ipaensis, the diploid ancestors of cultivated peanut.</title>
        <authorList>
            <person name="Bertioli D.J."/>
            <person name="Cannon S.B."/>
            <person name="Froenicke L."/>
            <person name="Huang G."/>
            <person name="Farmer A.D."/>
            <person name="Cannon E.K."/>
            <person name="Liu X."/>
            <person name="Gao D."/>
            <person name="Clevenger J."/>
            <person name="Dash S."/>
            <person name="Ren L."/>
            <person name="Moretzsohn M.C."/>
            <person name="Shirasawa K."/>
            <person name="Huang W."/>
            <person name="Vidigal B."/>
            <person name="Abernathy B."/>
            <person name="Chu Y."/>
            <person name="Niederhuth C.E."/>
            <person name="Umale P."/>
            <person name="Araujo A.C."/>
            <person name="Kozik A."/>
            <person name="Kim K.D."/>
            <person name="Burow M.D."/>
            <person name="Varshney R.K."/>
            <person name="Wang X."/>
            <person name="Zhang X."/>
            <person name="Barkley N."/>
            <person name="Guimaraes P.M."/>
            <person name="Isobe S."/>
            <person name="Guo B."/>
            <person name="Liao B."/>
            <person name="Stalker H.T."/>
            <person name="Schmitz R.J."/>
            <person name="Scheffler B.E."/>
            <person name="Leal-Bertioli S.C."/>
            <person name="Xun X."/>
            <person name="Jackson S.A."/>
            <person name="Michelmore R."/>
            <person name="Ozias-Akins P."/>
        </authorList>
    </citation>
    <scope>NUCLEOTIDE SEQUENCE [LARGE SCALE GENOMIC DNA]</scope>
    <source>
        <strain evidence="1">cv. V14167</strain>
    </source>
</reference>
<dbReference type="KEGG" id="adu:107485257"/>